<sequence length="174" mass="19786">MHSSFDNPWRQMPSTIYSFPPGKEKDDSFLHGSYLQLQPMQDLRSVPASSLHHNHHQHSLFGSEFNSLEPPRKSVQPLLPFFDEWPRTRNSWSDLEDERANQASFATTQLSISIPMVSSDFSTTTSLSQNGFLGGDSRAKAILRDIKCRSGLPTTEDFPHWLLGVLTKSTPLWR</sequence>
<evidence type="ECO:0000313" key="2">
    <source>
        <dbReference type="Proteomes" id="UP001412067"/>
    </source>
</evidence>
<gene>
    <name evidence="1" type="primary">GRF4</name>
    <name evidence="1" type="ORF">KSP40_PGU014720</name>
</gene>
<organism evidence="1 2">
    <name type="scientific">Platanthera guangdongensis</name>
    <dbReference type="NCBI Taxonomy" id="2320717"/>
    <lineage>
        <taxon>Eukaryota</taxon>
        <taxon>Viridiplantae</taxon>
        <taxon>Streptophyta</taxon>
        <taxon>Embryophyta</taxon>
        <taxon>Tracheophyta</taxon>
        <taxon>Spermatophyta</taxon>
        <taxon>Magnoliopsida</taxon>
        <taxon>Liliopsida</taxon>
        <taxon>Asparagales</taxon>
        <taxon>Orchidaceae</taxon>
        <taxon>Orchidoideae</taxon>
        <taxon>Orchideae</taxon>
        <taxon>Orchidinae</taxon>
        <taxon>Platanthera</taxon>
    </lineage>
</organism>
<keyword evidence="2" id="KW-1185">Reference proteome</keyword>
<reference evidence="1 2" key="1">
    <citation type="journal article" date="2022" name="Nat. Plants">
        <title>Genomes of leafy and leafless Platanthera orchids illuminate the evolution of mycoheterotrophy.</title>
        <authorList>
            <person name="Li M.H."/>
            <person name="Liu K.W."/>
            <person name="Li Z."/>
            <person name="Lu H.C."/>
            <person name="Ye Q.L."/>
            <person name="Zhang D."/>
            <person name="Wang J.Y."/>
            <person name="Li Y.F."/>
            <person name="Zhong Z.M."/>
            <person name="Liu X."/>
            <person name="Yu X."/>
            <person name="Liu D.K."/>
            <person name="Tu X.D."/>
            <person name="Liu B."/>
            <person name="Hao Y."/>
            <person name="Liao X.Y."/>
            <person name="Jiang Y.T."/>
            <person name="Sun W.H."/>
            <person name="Chen J."/>
            <person name="Chen Y.Q."/>
            <person name="Ai Y."/>
            <person name="Zhai J.W."/>
            <person name="Wu S.S."/>
            <person name="Zhou Z."/>
            <person name="Hsiao Y.Y."/>
            <person name="Wu W.L."/>
            <person name="Chen Y.Y."/>
            <person name="Lin Y.F."/>
            <person name="Hsu J.L."/>
            <person name="Li C.Y."/>
            <person name="Wang Z.W."/>
            <person name="Zhao X."/>
            <person name="Zhong W.Y."/>
            <person name="Ma X.K."/>
            <person name="Ma L."/>
            <person name="Huang J."/>
            <person name="Chen G.Z."/>
            <person name="Huang M.Z."/>
            <person name="Huang L."/>
            <person name="Peng D.H."/>
            <person name="Luo Y.B."/>
            <person name="Zou S.Q."/>
            <person name="Chen S.P."/>
            <person name="Lan S."/>
            <person name="Tsai W.C."/>
            <person name="Van de Peer Y."/>
            <person name="Liu Z.J."/>
        </authorList>
    </citation>
    <scope>NUCLEOTIDE SEQUENCE [LARGE SCALE GENOMIC DNA]</scope>
    <source>
        <strain evidence="1">Lor288</strain>
    </source>
</reference>
<proteinExistence type="predicted"/>
<name>A0ABR2MGL1_9ASPA</name>
<comment type="caution">
    <text evidence="1">The sequence shown here is derived from an EMBL/GenBank/DDBJ whole genome shotgun (WGS) entry which is preliminary data.</text>
</comment>
<protein>
    <submittedName>
        <fullName evidence="1">Growth-regulating factor 4</fullName>
    </submittedName>
</protein>
<evidence type="ECO:0000313" key="1">
    <source>
        <dbReference type="EMBL" id="KAK8963123.1"/>
    </source>
</evidence>
<accession>A0ABR2MGL1</accession>
<dbReference type="Proteomes" id="UP001412067">
    <property type="component" value="Unassembled WGS sequence"/>
</dbReference>
<dbReference type="EMBL" id="JBBWWR010000007">
    <property type="protein sequence ID" value="KAK8963123.1"/>
    <property type="molecule type" value="Genomic_DNA"/>
</dbReference>